<feature type="region of interest" description="Disordered" evidence="2">
    <location>
        <begin position="361"/>
        <end position="380"/>
    </location>
</feature>
<evidence type="ECO:0000313" key="4">
    <source>
        <dbReference type="Proteomes" id="UP000179807"/>
    </source>
</evidence>
<evidence type="ECO:0000256" key="1">
    <source>
        <dbReference type="SAM" id="Coils"/>
    </source>
</evidence>
<feature type="coiled-coil region" evidence="1">
    <location>
        <begin position="235"/>
        <end position="292"/>
    </location>
</feature>
<dbReference type="AlphaFoldDB" id="A0A1J4KJF2"/>
<sequence length="479" mass="55785">MTEAPQEFTLIVNGEPCKFKVRTFAKVSKKAGQLIRNGIYEARIDEELSEEAATAFIAACNLKQFKVTSTNAFELLDLSVDWKITNLEKFVSSYVATKGLQRPEKADNTDYLELFIEKMQRRELKPEDYQNVAKKFDKYLDDDRLLNIHILPLFRIILTAEYSGINDEKLINLVIKLIQKKPHAAVPLLLRINYEKLTKEQDNIIFDTPEVHDQNFSFFITSSCSAARNKITRLLDGLEEAISKQLNDANDESKKRRQEDHQELDAQYRTQIDELRAIADAQKKQIDDLKRYRERTIKRRQDVADDFADKEDEFVEQRDKVGEDMLRRKEQIDIIRKQIANEISKQVGRVRERVVDQLGDVREADQDRRDGGAQARQDHYDSLKRNVDRMKKNCQMLKAAVKGAGDETDYTKATLAAKMVKDFMRFDNFIRRTEKRFKIFDEKPILKLTGAEVKKAEEDLTVVEKRIDKICPIRHTVAK</sequence>
<dbReference type="VEuPathDB" id="TrichDB:TRFO_19090"/>
<gene>
    <name evidence="3" type="ORF">TRFO_19090</name>
</gene>
<proteinExistence type="predicted"/>
<keyword evidence="1" id="KW-0175">Coiled coil</keyword>
<name>A0A1J4KJF2_9EUKA</name>
<protein>
    <submittedName>
        <fullName evidence="3">Uncharacterized protein</fullName>
    </submittedName>
</protein>
<reference evidence="3" key="1">
    <citation type="submission" date="2016-10" db="EMBL/GenBank/DDBJ databases">
        <authorList>
            <person name="Benchimol M."/>
            <person name="Almeida L.G."/>
            <person name="Vasconcelos A.T."/>
            <person name="Perreira-Neves A."/>
            <person name="Rosa I.A."/>
            <person name="Tasca T."/>
            <person name="Bogo M.R."/>
            <person name="de Souza W."/>
        </authorList>
    </citation>
    <scope>NUCLEOTIDE SEQUENCE [LARGE SCALE GENOMIC DNA]</scope>
    <source>
        <strain evidence="3">K</strain>
    </source>
</reference>
<dbReference type="GeneID" id="94835280"/>
<accession>A0A1J4KJF2</accession>
<keyword evidence="4" id="KW-1185">Reference proteome</keyword>
<evidence type="ECO:0000313" key="3">
    <source>
        <dbReference type="EMBL" id="OHT11455.1"/>
    </source>
</evidence>
<dbReference type="OrthoDB" id="10596666at2759"/>
<comment type="caution">
    <text evidence="3">The sequence shown here is derived from an EMBL/GenBank/DDBJ whole genome shotgun (WGS) entry which is preliminary data.</text>
</comment>
<dbReference type="RefSeq" id="XP_068364591.1">
    <property type="nucleotide sequence ID" value="XM_068500576.1"/>
</dbReference>
<evidence type="ECO:0000256" key="2">
    <source>
        <dbReference type="SAM" id="MobiDB-lite"/>
    </source>
</evidence>
<dbReference type="Proteomes" id="UP000179807">
    <property type="component" value="Unassembled WGS sequence"/>
</dbReference>
<organism evidence="3 4">
    <name type="scientific">Tritrichomonas foetus</name>
    <dbReference type="NCBI Taxonomy" id="1144522"/>
    <lineage>
        <taxon>Eukaryota</taxon>
        <taxon>Metamonada</taxon>
        <taxon>Parabasalia</taxon>
        <taxon>Tritrichomonadida</taxon>
        <taxon>Tritrichomonadidae</taxon>
        <taxon>Tritrichomonas</taxon>
    </lineage>
</organism>
<dbReference type="EMBL" id="MLAK01000587">
    <property type="protein sequence ID" value="OHT11455.1"/>
    <property type="molecule type" value="Genomic_DNA"/>
</dbReference>